<evidence type="ECO:0000259" key="2">
    <source>
        <dbReference type="Pfam" id="PF13358"/>
    </source>
</evidence>
<dbReference type="STRING" id="77166.U4U8G8"/>
<dbReference type="SUPFAM" id="SSF46689">
    <property type="entry name" value="Homeodomain-like"/>
    <property type="match status" value="1"/>
</dbReference>
<feature type="domain" description="Insertion element IS150 protein InsJ-like helix-turn-helix" evidence="3">
    <location>
        <begin position="10"/>
        <end position="47"/>
    </location>
</feature>
<dbReference type="Pfam" id="PF13358">
    <property type="entry name" value="DDE_3"/>
    <property type="match status" value="1"/>
</dbReference>
<dbReference type="Proteomes" id="UP000030742">
    <property type="component" value="Unassembled WGS sequence"/>
</dbReference>
<gene>
    <name evidence="4" type="ORF">D910_06037</name>
</gene>
<protein>
    <submittedName>
        <fullName evidence="4">Uncharacterized protein</fullName>
    </submittedName>
</protein>
<evidence type="ECO:0000256" key="1">
    <source>
        <dbReference type="ARBA" id="ARBA00004123"/>
    </source>
</evidence>
<dbReference type="Gene3D" id="1.10.10.10">
    <property type="entry name" value="Winged helix-like DNA-binding domain superfamily/Winged helix DNA-binding domain"/>
    <property type="match status" value="1"/>
</dbReference>
<dbReference type="InterPro" id="IPR009057">
    <property type="entry name" value="Homeodomain-like_sf"/>
</dbReference>
<evidence type="ECO:0000313" key="5">
    <source>
        <dbReference type="Proteomes" id="UP000030742"/>
    </source>
</evidence>
<comment type="subcellular location">
    <subcellularLocation>
        <location evidence="1">Nucleus</location>
    </subcellularLocation>
</comment>
<accession>U4U8G8</accession>
<sequence>MDTTPQKAGQVIALIENGLSQRAVARQLDMTRAAVRKVCKRYEEAGFFHRRAGTCRGRFTTIRDDRFIVSTTLRNRHLKAVQVQRQLRELRGMRPEYAAMVATEEGKCTEDQESDLQILYDLGGDRVHRRGGLTAVRYIEEILAIHVVPYVDYIGDEFTFMHDNARPHTARIVQYYITEVGFRVMEWPVYRPDLNPIEHLWNELKRRIRARLDHTPNSISELIVAAEKEYFNIPQETIANLIRSMPNRMREVIRERDSDTHY</sequence>
<dbReference type="InterPro" id="IPR038717">
    <property type="entry name" value="Tc1-like_DDE_dom"/>
</dbReference>
<dbReference type="EMBL" id="KB632087">
    <property type="protein sequence ID" value="ERL88653.1"/>
    <property type="molecule type" value="Genomic_DNA"/>
</dbReference>
<reference evidence="4 5" key="1">
    <citation type="journal article" date="2013" name="Genome Biol.">
        <title>Draft genome of the mountain pine beetle, Dendroctonus ponderosae Hopkins, a major forest pest.</title>
        <authorList>
            <person name="Keeling C.I."/>
            <person name="Yuen M.M."/>
            <person name="Liao N.Y."/>
            <person name="Docking T.R."/>
            <person name="Chan S.K."/>
            <person name="Taylor G.A."/>
            <person name="Palmquist D.L."/>
            <person name="Jackman S.D."/>
            <person name="Nguyen A."/>
            <person name="Li M."/>
            <person name="Henderson H."/>
            <person name="Janes J.K."/>
            <person name="Zhao Y."/>
            <person name="Pandoh P."/>
            <person name="Moore R."/>
            <person name="Sperling F.A."/>
            <person name="Huber D.P."/>
            <person name="Birol I."/>
            <person name="Jones S.J."/>
            <person name="Bohlmann J."/>
        </authorList>
    </citation>
    <scope>NUCLEOTIDE SEQUENCE</scope>
</reference>
<name>U4U8G8_DENPD</name>
<evidence type="ECO:0000259" key="3">
    <source>
        <dbReference type="Pfam" id="PF13518"/>
    </source>
</evidence>
<dbReference type="InterPro" id="IPR036388">
    <property type="entry name" value="WH-like_DNA-bd_sf"/>
</dbReference>
<feature type="domain" description="Tc1-like transposase DDE" evidence="2">
    <location>
        <begin position="138"/>
        <end position="211"/>
    </location>
</feature>
<proteinExistence type="predicted"/>
<evidence type="ECO:0000313" key="4">
    <source>
        <dbReference type="EMBL" id="ERL88653.1"/>
    </source>
</evidence>
<organism evidence="4 5">
    <name type="scientific">Dendroctonus ponderosae</name>
    <name type="common">Mountain pine beetle</name>
    <dbReference type="NCBI Taxonomy" id="77166"/>
    <lineage>
        <taxon>Eukaryota</taxon>
        <taxon>Metazoa</taxon>
        <taxon>Ecdysozoa</taxon>
        <taxon>Arthropoda</taxon>
        <taxon>Hexapoda</taxon>
        <taxon>Insecta</taxon>
        <taxon>Pterygota</taxon>
        <taxon>Neoptera</taxon>
        <taxon>Endopterygota</taxon>
        <taxon>Coleoptera</taxon>
        <taxon>Polyphaga</taxon>
        <taxon>Cucujiformia</taxon>
        <taxon>Curculionidae</taxon>
        <taxon>Scolytinae</taxon>
        <taxon>Dendroctonus</taxon>
    </lineage>
</organism>
<dbReference type="InterPro" id="IPR036397">
    <property type="entry name" value="RNaseH_sf"/>
</dbReference>
<dbReference type="Pfam" id="PF13518">
    <property type="entry name" value="HTH_28"/>
    <property type="match status" value="1"/>
</dbReference>
<dbReference type="GO" id="GO:0003676">
    <property type="term" value="F:nucleic acid binding"/>
    <property type="evidence" value="ECO:0007669"/>
    <property type="project" value="InterPro"/>
</dbReference>
<dbReference type="GO" id="GO:0005634">
    <property type="term" value="C:nucleus"/>
    <property type="evidence" value="ECO:0007669"/>
    <property type="project" value="UniProtKB-SubCell"/>
</dbReference>
<dbReference type="Gene3D" id="3.30.420.10">
    <property type="entry name" value="Ribonuclease H-like superfamily/Ribonuclease H"/>
    <property type="match status" value="1"/>
</dbReference>
<dbReference type="AlphaFoldDB" id="U4U8G8"/>
<dbReference type="InterPro" id="IPR055247">
    <property type="entry name" value="InsJ-like_HTH"/>
</dbReference>